<keyword evidence="3" id="KW-1185">Reference proteome</keyword>
<evidence type="ECO:0000313" key="2">
    <source>
        <dbReference type="EMBL" id="RAK51189.1"/>
    </source>
</evidence>
<reference evidence="3" key="1">
    <citation type="submission" date="2018-05" db="EMBL/GenBank/DDBJ databases">
        <authorList>
            <person name="Li X."/>
        </authorList>
    </citation>
    <scope>NUCLEOTIDE SEQUENCE [LARGE SCALE GENOMIC DNA]</scope>
    <source>
        <strain evidence="3">LX32</strain>
    </source>
</reference>
<feature type="transmembrane region" description="Helical" evidence="1">
    <location>
        <begin position="36"/>
        <end position="54"/>
    </location>
</feature>
<evidence type="ECO:0000256" key="1">
    <source>
        <dbReference type="SAM" id="Phobius"/>
    </source>
</evidence>
<comment type="caution">
    <text evidence="2">The sequence shown here is derived from an EMBL/GenBank/DDBJ whole genome shotgun (WGS) entry which is preliminary data.</text>
</comment>
<evidence type="ECO:0000313" key="3">
    <source>
        <dbReference type="Proteomes" id="UP000249254"/>
    </source>
</evidence>
<name>A0A328A9I4_9CAUL</name>
<dbReference type="Proteomes" id="UP000249254">
    <property type="component" value="Unassembled WGS sequence"/>
</dbReference>
<protein>
    <submittedName>
        <fullName evidence="2">Uncharacterized protein</fullName>
    </submittedName>
</protein>
<organism evidence="2 3">
    <name type="scientific">Phenylobacterium soli</name>
    <dbReference type="NCBI Taxonomy" id="2170551"/>
    <lineage>
        <taxon>Bacteria</taxon>
        <taxon>Pseudomonadati</taxon>
        <taxon>Pseudomonadota</taxon>
        <taxon>Alphaproteobacteria</taxon>
        <taxon>Caulobacterales</taxon>
        <taxon>Caulobacteraceae</taxon>
        <taxon>Phenylobacterium</taxon>
    </lineage>
</organism>
<dbReference type="AlphaFoldDB" id="A0A328A9I4"/>
<keyword evidence="1" id="KW-1133">Transmembrane helix</keyword>
<keyword evidence="1" id="KW-0812">Transmembrane</keyword>
<keyword evidence="1" id="KW-0472">Membrane</keyword>
<proteinExistence type="predicted"/>
<gene>
    <name evidence="2" type="ORF">DJ017_19720</name>
</gene>
<accession>A0A328A9I4</accession>
<dbReference type="RefSeq" id="WP_111530624.1">
    <property type="nucleotide sequence ID" value="NZ_QFYQ01000003.1"/>
</dbReference>
<dbReference type="EMBL" id="QFYQ01000003">
    <property type="protein sequence ID" value="RAK51189.1"/>
    <property type="molecule type" value="Genomic_DNA"/>
</dbReference>
<sequence length="66" mass="7327">MHERLDELFEELASLKTDVGAIKAKVLAYDILKDRAKVAITTAGVFIAVIWWLIKSRIAALFGAQP</sequence>